<protein>
    <submittedName>
        <fullName evidence="2">Kelch repeat-containing protein</fullName>
    </submittedName>
</protein>
<evidence type="ECO:0000256" key="1">
    <source>
        <dbReference type="SAM" id="SignalP"/>
    </source>
</evidence>
<gene>
    <name evidence="2" type="ordered locus">Trad_0980</name>
</gene>
<dbReference type="InterPro" id="IPR053256">
    <property type="entry name" value="Kelch_repeat-containing"/>
</dbReference>
<evidence type="ECO:0000313" key="2">
    <source>
        <dbReference type="EMBL" id="ADI14109.1"/>
    </source>
</evidence>
<reference evidence="3" key="1">
    <citation type="submission" date="2010-05" db="EMBL/GenBank/DDBJ databases">
        <title>The complete genome of Truepera radiovictris DSM 17093.</title>
        <authorList>
            <consortium name="US DOE Joint Genome Institute (JGI-PGF)"/>
            <person name="Lucas S."/>
            <person name="Copeland A."/>
            <person name="Lapidus A."/>
            <person name="Glavina del Rio T."/>
            <person name="Dalin E."/>
            <person name="Tice H."/>
            <person name="Bruce D."/>
            <person name="Goodwin L."/>
            <person name="Pitluck S."/>
            <person name="Kyrpides N."/>
            <person name="Mavromatis K."/>
            <person name="Ovchinnikova G."/>
            <person name="Munk A.C."/>
            <person name="Detter J.C."/>
            <person name="Han C."/>
            <person name="Tapia R."/>
            <person name="Land M."/>
            <person name="Hauser L."/>
            <person name="Markowitz V."/>
            <person name="Cheng J.-F."/>
            <person name="Hugenholtz P."/>
            <person name="Woyke T."/>
            <person name="Wu D."/>
            <person name="Tindall B."/>
            <person name="Pomrenke H.G."/>
            <person name="Brambilla E."/>
            <person name="Klenk H.-P."/>
            <person name="Eisen J.A."/>
        </authorList>
    </citation>
    <scope>NUCLEOTIDE SEQUENCE [LARGE SCALE GENOMIC DNA]</scope>
    <source>
        <strain evidence="3">DSM 17093 / CIP 108686 / LMG 22925 / RQ-24</strain>
    </source>
</reference>
<dbReference type="eggNOG" id="COG3055">
    <property type="taxonomic scope" value="Bacteria"/>
</dbReference>
<keyword evidence="1" id="KW-0732">Signal</keyword>
<dbReference type="Pfam" id="PF01344">
    <property type="entry name" value="Kelch_1"/>
    <property type="match status" value="1"/>
</dbReference>
<proteinExistence type="predicted"/>
<dbReference type="KEGG" id="tra:Trad_0980"/>
<organism evidence="2 3">
    <name type="scientific">Truepera radiovictrix (strain DSM 17093 / CIP 108686 / LMG 22925 / RQ-24)</name>
    <dbReference type="NCBI Taxonomy" id="649638"/>
    <lineage>
        <taxon>Bacteria</taxon>
        <taxon>Thermotogati</taxon>
        <taxon>Deinococcota</taxon>
        <taxon>Deinococci</taxon>
        <taxon>Trueperales</taxon>
        <taxon>Trueperaceae</taxon>
        <taxon>Truepera</taxon>
    </lineage>
</organism>
<feature type="signal peptide" evidence="1">
    <location>
        <begin position="1"/>
        <end position="32"/>
    </location>
</feature>
<dbReference type="EMBL" id="CP002049">
    <property type="protein sequence ID" value="ADI14109.1"/>
    <property type="molecule type" value="Genomic_DNA"/>
</dbReference>
<dbReference type="PANTHER" id="PTHR46773:SF5">
    <property type="entry name" value="OS04G0487100 PROTEIN"/>
    <property type="match status" value="1"/>
</dbReference>
<dbReference type="PANTHER" id="PTHR46773">
    <property type="match status" value="1"/>
</dbReference>
<feature type="chain" id="PRO_5003094249" evidence="1">
    <location>
        <begin position="33"/>
        <end position="354"/>
    </location>
</feature>
<dbReference type="Proteomes" id="UP000000379">
    <property type="component" value="Chromosome"/>
</dbReference>
<dbReference type="RefSeq" id="WP_013177480.1">
    <property type="nucleotide sequence ID" value="NC_014221.1"/>
</dbReference>
<dbReference type="SUPFAM" id="SSF50965">
    <property type="entry name" value="Galactose oxidase, central domain"/>
    <property type="match status" value="1"/>
</dbReference>
<evidence type="ECO:0000313" key="3">
    <source>
        <dbReference type="Proteomes" id="UP000000379"/>
    </source>
</evidence>
<dbReference type="SMART" id="SM00612">
    <property type="entry name" value="Kelch"/>
    <property type="match status" value="4"/>
</dbReference>
<dbReference type="InterPro" id="IPR006652">
    <property type="entry name" value="Kelch_1"/>
</dbReference>
<dbReference type="InterPro" id="IPR015915">
    <property type="entry name" value="Kelch-typ_b-propeller"/>
</dbReference>
<dbReference type="Gene3D" id="2.120.10.80">
    <property type="entry name" value="Kelch-type beta propeller"/>
    <property type="match status" value="2"/>
</dbReference>
<dbReference type="SUPFAM" id="SSF117281">
    <property type="entry name" value="Kelch motif"/>
    <property type="match status" value="1"/>
</dbReference>
<name>D7CUW8_TRURR</name>
<reference evidence="2 3" key="2">
    <citation type="journal article" date="2011" name="Stand. Genomic Sci.">
        <title>Complete genome sequence of Truepera radiovictrix type strain (RQ-24).</title>
        <authorList>
            <person name="Ivanova N."/>
            <person name="Rohde C."/>
            <person name="Munk C."/>
            <person name="Nolan M."/>
            <person name="Lucas S."/>
            <person name="Del Rio T.G."/>
            <person name="Tice H."/>
            <person name="Deshpande S."/>
            <person name="Cheng J.F."/>
            <person name="Tapia R."/>
            <person name="Han C."/>
            <person name="Goodwin L."/>
            <person name="Pitluck S."/>
            <person name="Liolios K."/>
            <person name="Mavromatis K."/>
            <person name="Mikhailova N."/>
            <person name="Pati A."/>
            <person name="Chen A."/>
            <person name="Palaniappan K."/>
            <person name="Land M."/>
            <person name="Hauser L."/>
            <person name="Chang Y.J."/>
            <person name="Jeffries C.D."/>
            <person name="Brambilla E."/>
            <person name="Rohde M."/>
            <person name="Goker M."/>
            <person name="Tindall B.J."/>
            <person name="Woyke T."/>
            <person name="Bristow J."/>
            <person name="Eisen J.A."/>
            <person name="Markowitz V."/>
            <person name="Hugenholtz P."/>
            <person name="Kyrpides N.C."/>
            <person name="Klenk H.P."/>
            <person name="Lapidus A."/>
        </authorList>
    </citation>
    <scope>NUCLEOTIDE SEQUENCE [LARGE SCALE GENOMIC DNA]</scope>
    <source>
        <strain evidence="3">DSM 17093 / CIP 108686 / LMG 22925 / RQ-24</strain>
    </source>
</reference>
<sequence>MSRSYVQSAAPIRARALAVGFALLLTACSQQAAHTPPEVPASPAATITWSPAAPAPIGRFEAQSAVVGDRLYVVGGYTDASIIPRDYSLHAYDPQTDTWTALPDAPRPLTHAGVTSDERYIYFAGGVVGATDPRVLAKFDAIAEVWRFDTVTETWSALPDLPQPRGAGALELVGRTLHFFGGTGTDRYSSVGDHWTLSLDDVERGGGVWQVAAPLPNPRNHLAAVVLDGKIYAIGGQHGHNETLVTQRDVHVWDPAQPDRWQQVASLPHGVSHAGNTALVYGGKIYLVGGEVVRFRSSDAVLVYDPAADRWSATTPFPSAEHSLLGGVIGDALIVTGGSDLSTRTLRGELSATP</sequence>
<dbReference type="InterPro" id="IPR011043">
    <property type="entry name" value="Gal_Oxase/kelch_b-propeller"/>
</dbReference>
<dbReference type="Pfam" id="PF24681">
    <property type="entry name" value="Kelch_KLHDC2_KLHL20_DRC7"/>
    <property type="match status" value="1"/>
</dbReference>
<dbReference type="STRING" id="649638.Trad_0980"/>
<dbReference type="HOGENOM" id="CLU_004253_10_0_0"/>
<accession>D7CUW8</accession>
<dbReference type="AlphaFoldDB" id="D7CUW8"/>
<keyword evidence="3" id="KW-1185">Reference proteome</keyword>
<dbReference type="PROSITE" id="PS51257">
    <property type="entry name" value="PROKAR_LIPOPROTEIN"/>
    <property type="match status" value="1"/>
</dbReference>